<accession>A0AAV6HXU4</accession>
<reference evidence="5 6" key="1">
    <citation type="submission" date="2020-08" db="EMBL/GenBank/DDBJ databases">
        <title>Plant Genome Project.</title>
        <authorList>
            <person name="Zhang R.-G."/>
        </authorList>
    </citation>
    <scope>NUCLEOTIDE SEQUENCE [LARGE SCALE GENOMIC DNA]</scope>
    <source>
        <strain evidence="5">WSP0</strain>
        <tissue evidence="5">Leaf</tissue>
    </source>
</reference>
<evidence type="ECO:0000259" key="4">
    <source>
        <dbReference type="PROSITE" id="PS50014"/>
    </source>
</evidence>
<evidence type="ECO:0000256" key="1">
    <source>
        <dbReference type="ARBA" id="ARBA00023117"/>
    </source>
</evidence>
<feature type="compositionally biased region" description="Basic and acidic residues" evidence="3">
    <location>
        <begin position="467"/>
        <end position="486"/>
    </location>
</feature>
<dbReference type="AlphaFoldDB" id="A0AAV6HXU4"/>
<proteinExistence type="predicted"/>
<evidence type="ECO:0000256" key="2">
    <source>
        <dbReference type="PROSITE-ProRule" id="PRU00035"/>
    </source>
</evidence>
<feature type="region of interest" description="Disordered" evidence="3">
    <location>
        <begin position="365"/>
        <end position="584"/>
    </location>
</feature>
<keyword evidence="6" id="KW-1185">Reference proteome</keyword>
<dbReference type="Gene3D" id="1.20.920.10">
    <property type="entry name" value="Bromodomain-like"/>
    <property type="match status" value="1"/>
</dbReference>
<organism evidence="5 6">
    <name type="scientific">Rhododendron griersonianum</name>
    <dbReference type="NCBI Taxonomy" id="479676"/>
    <lineage>
        <taxon>Eukaryota</taxon>
        <taxon>Viridiplantae</taxon>
        <taxon>Streptophyta</taxon>
        <taxon>Embryophyta</taxon>
        <taxon>Tracheophyta</taxon>
        <taxon>Spermatophyta</taxon>
        <taxon>Magnoliopsida</taxon>
        <taxon>eudicotyledons</taxon>
        <taxon>Gunneridae</taxon>
        <taxon>Pentapetalae</taxon>
        <taxon>asterids</taxon>
        <taxon>Ericales</taxon>
        <taxon>Ericaceae</taxon>
        <taxon>Ericoideae</taxon>
        <taxon>Rhodoreae</taxon>
        <taxon>Rhododendron</taxon>
    </lineage>
</organism>
<feature type="compositionally biased region" description="Basic and acidic residues" evidence="3">
    <location>
        <begin position="179"/>
        <end position="205"/>
    </location>
</feature>
<feature type="region of interest" description="Disordered" evidence="3">
    <location>
        <begin position="127"/>
        <end position="248"/>
    </location>
</feature>
<feature type="compositionally biased region" description="Basic and acidic residues" evidence="3">
    <location>
        <begin position="374"/>
        <end position="395"/>
    </location>
</feature>
<dbReference type="Pfam" id="PF00439">
    <property type="entry name" value="Bromodomain"/>
    <property type="match status" value="1"/>
</dbReference>
<dbReference type="SMART" id="SM00297">
    <property type="entry name" value="BROMO"/>
    <property type="match status" value="1"/>
</dbReference>
<dbReference type="InterPro" id="IPR036427">
    <property type="entry name" value="Bromodomain-like_sf"/>
</dbReference>
<dbReference type="InterPro" id="IPR001487">
    <property type="entry name" value="Bromodomain"/>
</dbReference>
<dbReference type="Proteomes" id="UP000823749">
    <property type="component" value="Chromosome 13"/>
</dbReference>
<comment type="caution">
    <text evidence="5">The sequence shown here is derived from an EMBL/GenBank/DDBJ whole genome shotgun (WGS) entry which is preliminary data.</text>
</comment>
<feature type="compositionally biased region" description="Polar residues" evidence="3">
    <location>
        <begin position="415"/>
        <end position="425"/>
    </location>
</feature>
<dbReference type="Gene3D" id="1.10.10.60">
    <property type="entry name" value="Homeodomain-like"/>
    <property type="match status" value="1"/>
</dbReference>
<dbReference type="PANTHER" id="PTHR37888">
    <property type="entry name" value="DNA-BINDING BROMODOMAIN-CONTAINING PROTEIN"/>
    <property type="match status" value="1"/>
</dbReference>
<feature type="compositionally biased region" description="Basic and acidic residues" evidence="3">
    <location>
        <begin position="127"/>
        <end position="137"/>
    </location>
</feature>
<dbReference type="EMBL" id="JACTNZ010000013">
    <property type="protein sequence ID" value="KAG5517640.1"/>
    <property type="molecule type" value="Genomic_DNA"/>
</dbReference>
<feature type="region of interest" description="Disordered" evidence="3">
    <location>
        <begin position="1"/>
        <end position="21"/>
    </location>
</feature>
<feature type="domain" description="Bromo" evidence="4">
    <location>
        <begin position="271"/>
        <end position="351"/>
    </location>
</feature>
<feature type="compositionally biased region" description="Basic residues" evidence="3">
    <location>
        <begin position="528"/>
        <end position="546"/>
    </location>
</feature>
<dbReference type="PROSITE" id="PS50014">
    <property type="entry name" value="BROMODOMAIN_2"/>
    <property type="match status" value="1"/>
</dbReference>
<evidence type="ECO:0000256" key="3">
    <source>
        <dbReference type="SAM" id="MobiDB-lite"/>
    </source>
</evidence>
<feature type="compositionally biased region" description="Basic and acidic residues" evidence="3">
    <location>
        <begin position="447"/>
        <end position="456"/>
    </location>
</feature>
<dbReference type="SUPFAM" id="SSF47370">
    <property type="entry name" value="Bromodomain"/>
    <property type="match status" value="1"/>
</dbReference>
<protein>
    <recommendedName>
        <fullName evidence="4">Bromo domain-containing protein</fullName>
    </recommendedName>
</protein>
<feature type="compositionally biased region" description="Basic and acidic residues" evidence="3">
    <location>
        <begin position="144"/>
        <end position="161"/>
    </location>
</feature>
<sequence>MARRGKEMNQDEDGGGTEHHPWGTLEELLLACAVSRHGAKSWDSVATELQKRASSASHHLRAAAAYGPPNCKQRYHDLLRRFSAVDGGDNALVDELKKLRVAELRREVERHDVSIELLELKVKRLEEEREQRTEETLKTGGTDLPDHREPEGNSRRERSGSGDDDQSFNESNTTSYQKGENREQNGDEPERSEPVPVREEVKPVEKCSLSLEEGTKEENNNNIIIDEVESPRKKKRRRSSGEDEAEGGKLVHAKEIAIKSQPLIKILVMLRSHKNGSLFERRHRSQETDNYKKMIRQHMDLQTVQSRVDRGFYLSSSNNNNNKNSHHKFFRDLLLLYTNAIIFFPTTSPYHVTALELRQVLTKHMPTTAPTPKPDPESKQPDPVHCRTDTPDTKLRQPGNNPVPQKSEPGKKQPVSRQPGTNPVPQKSEPSKKEPVSLHLRSNKVGPKLERSEAKPHSNRVSMGNKAVEEKSSKKQPVNERPELSRRSGRVGSGYSEKEKKKTPPKEVEEDSSNIEDSGGGGETEKEKKRRGERGRNNGRGKKGRPLSKSPVGRDVGRGKRGRREGGEPLPVVDSGRPRKRSKR</sequence>
<dbReference type="CDD" id="cd04369">
    <property type="entry name" value="Bromodomain"/>
    <property type="match status" value="1"/>
</dbReference>
<dbReference type="CDD" id="cd00167">
    <property type="entry name" value="SANT"/>
    <property type="match status" value="1"/>
</dbReference>
<keyword evidence="1 2" id="KW-0103">Bromodomain</keyword>
<name>A0AAV6HXU4_9ERIC</name>
<gene>
    <name evidence="5" type="ORF">RHGRI_038137</name>
</gene>
<dbReference type="InterPro" id="IPR001005">
    <property type="entry name" value="SANT/Myb"/>
</dbReference>
<dbReference type="PANTHER" id="PTHR37888:SF11">
    <property type="entry name" value="DNA-BINDING BROMODOMAIN-CONTAINING PROTEIN"/>
    <property type="match status" value="1"/>
</dbReference>
<feature type="compositionally biased region" description="Basic and acidic residues" evidence="3">
    <location>
        <begin position="496"/>
        <end position="507"/>
    </location>
</feature>
<evidence type="ECO:0000313" key="5">
    <source>
        <dbReference type="EMBL" id="KAG5517640.1"/>
    </source>
</evidence>
<feature type="compositionally biased region" description="Polar residues" evidence="3">
    <location>
        <begin position="168"/>
        <end position="178"/>
    </location>
</feature>
<evidence type="ECO:0000313" key="6">
    <source>
        <dbReference type="Proteomes" id="UP000823749"/>
    </source>
</evidence>